<dbReference type="RefSeq" id="WP_188939361.1">
    <property type="nucleotide sequence ID" value="NZ_BMIA01000009.1"/>
</dbReference>
<dbReference type="Proteomes" id="UP000600214">
    <property type="component" value="Unassembled WGS sequence"/>
</dbReference>
<keyword evidence="1" id="KW-0472">Membrane</keyword>
<keyword evidence="1" id="KW-1133">Transmembrane helix</keyword>
<reference evidence="3" key="1">
    <citation type="journal article" date="2019" name="Int. J. Syst. Evol. Microbiol.">
        <title>The Global Catalogue of Microorganisms (GCM) 10K type strain sequencing project: providing services to taxonomists for standard genome sequencing and annotation.</title>
        <authorList>
            <consortium name="The Broad Institute Genomics Platform"/>
            <consortium name="The Broad Institute Genome Sequencing Center for Infectious Disease"/>
            <person name="Wu L."/>
            <person name="Ma J."/>
        </authorList>
    </citation>
    <scope>NUCLEOTIDE SEQUENCE [LARGE SCALE GENOMIC DNA]</scope>
    <source>
        <strain evidence="3">CGMCC 1.15288</strain>
    </source>
</reference>
<evidence type="ECO:0000313" key="3">
    <source>
        <dbReference type="Proteomes" id="UP000600214"/>
    </source>
</evidence>
<keyword evidence="3" id="KW-1185">Reference proteome</keyword>
<keyword evidence="1" id="KW-0812">Transmembrane</keyword>
<dbReference type="EMBL" id="BMIA01000009">
    <property type="protein sequence ID" value="GGH55743.1"/>
    <property type="molecule type" value="Genomic_DNA"/>
</dbReference>
<evidence type="ECO:0000256" key="1">
    <source>
        <dbReference type="SAM" id="Phobius"/>
    </source>
</evidence>
<organism evidence="2 3">
    <name type="scientific">Dyadobacter endophyticus</name>
    <dbReference type="NCBI Taxonomy" id="1749036"/>
    <lineage>
        <taxon>Bacteria</taxon>
        <taxon>Pseudomonadati</taxon>
        <taxon>Bacteroidota</taxon>
        <taxon>Cytophagia</taxon>
        <taxon>Cytophagales</taxon>
        <taxon>Spirosomataceae</taxon>
        <taxon>Dyadobacter</taxon>
    </lineage>
</organism>
<feature type="transmembrane region" description="Helical" evidence="1">
    <location>
        <begin position="16"/>
        <end position="35"/>
    </location>
</feature>
<accession>A0ABQ1ZAS0</accession>
<protein>
    <recommendedName>
        <fullName evidence="4">Conjugative transposon protein TraK</fullName>
    </recommendedName>
</protein>
<gene>
    <name evidence="2" type="ORF">GCM10007423_63610</name>
</gene>
<sequence>MEKLFEIDKKFKHQRLLTIITIISLVIISITSIVFSNQVTNDFTKRIYVVNKDKQFEAMVSTVNENRSAEIRYQLERFHELFFTISPDPKAVDLNMEKAFYLGDESVKRLYDDLIERNFFRNMIQGNVNQTVKIDTILVNTSTYPYTAETQFRIYQTRATGKGTKKGTSTCKLEDVVRTTNSPNGLIIRDFKFSSVDAKNSLEDAN</sequence>
<name>A0ABQ1ZAS0_9BACT</name>
<comment type="caution">
    <text evidence="2">The sequence shown here is derived from an EMBL/GenBank/DDBJ whole genome shotgun (WGS) entry which is preliminary data.</text>
</comment>
<proteinExistence type="predicted"/>
<evidence type="ECO:0008006" key="4">
    <source>
        <dbReference type="Google" id="ProtNLM"/>
    </source>
</evidence>
<evidence type="ECO:0000313" key="2">
    <source>
        <dbReference type="EMBL" id="GGH55743.1"/>
    </source>
</evidence>